<feature type="region of interest" description="Disordered" evidence="1">
    <location>
        <begin position="175"/>
        <end position="196"/>
    </location>
</feature>
<gene>
    <name evidence="2" type="ORF">OLC1_LOCUS11575</name>
</gene>
<accession>A0AAV1D593</accession>
<dbReference type="EMBL" id="OX459121">
    <property type="protein sequence ID" value="CAI9102174.1"/>
    <property type="molecule type" value="Genomic_DNA"/>
</dbReference>
<sequence length="242" mass="25796">MVYYSLQIVVKSVEVIKNACILFSAANNKMHVYTTTVSLVGPSGEKPAASEVNTSVLLPYGSEPIWSFWVTLPIDGGGSESHPNNDLMVVFRVKSCGGGRRRDSGGKSVGICTVPVRDLRGQGNSSCQGGIGQAIRSESSGKIRGMLYFDYMFVFVSEDIAVAEAAATGRNASAAGTTAMSGNHHHRRVSPSPSAPPYVENYEDDLFYFSPPTNNDSMGSSSSGMDLLPKPSAPYLPLEIES</sequence>
<evidence type="ECO:0000313" key="2">
    <source>
        <dbReference type="EMBL" id="CAI9102174.1"/>
    </source>
</evidence>
<dbReference type="AlphaFoldDB" id="A0AAV1D593"/>
<organism evidence="2 3">
    <name type="scientific">Oldenlandia corymbosa var. corymbosa</name>
    <dbReference type="NCBI Taxonomy" id="529605"/>
    <lineage>
        <taxon>Eukaryota</taxon>
        <taxon>Viridiplantae</taxon>
        <taxon>Streptophyta</taxon>
        <taxon>Embryophyta</taxon>
        <taxon>Tracheophyta</taxon>
        <taxon>Spermatophyta</taxon>
        <taxon>Magnoliopsida</taxon>
        <taxon>eudicotyledons</taxon>
        <taxon>Gunneridae</taxon>
        <taxon>Pentapetalae</taxon>
        <taxon>asterids</taxon>
        <taxon>lamiids</taxon>
        <taxon>Gentianales</taxon>
        <taxon>Rubiaceae</taxon>
        <taxon>Rubioideae</taxon>
        <taxon>Spermacoceae</taxon>
        <taxon>Hedyotis-Oldenlandia complex</taxon>
        <taxon>Oldenlandia</taxon>
    </lineage>
</organism>
<name>A0AAV1D593_OLDCO</name>
<evidence type="ECO:0000313" key="3">
    <source>
        <dbReference type="Proteomes" id="UP001161247"/>
    </source>
</evidence>
<reference evidence="2" key="1">
    <citation type="submission" date="2023-03" db="EMBL/GenBank/DDBJ databases">
        <authorList>
            <person name="Julca I."/>
        </authorList>
    </citation>
    <scope>NUCLEOTIDE SEQUENCE</scope>
</reference>
<evidence type="ECO:0000256" key="1">
    <source>
        <dbReference type="SAM" id="MobiDB-lite"/>
    </source>
</evidence>
<proteinExistence type="predicted"/>
<protein>
    <submittedName>
        <fullName evidence="2">OLC1v1000398C1</fullName>
    </submittedName>
</protein>
<dbReference type="Proteomes" id="UP001161247">
    <property type="component" value="Chromosome 4"/>
</dbReference>
<keyword evidence="3" id="KW-1185">Reference proteome</keyword>